<gene>
    <name evidence="1" type="ORF">GQ607_001860</name>
</gene>
<keyword evidence="2" id="KW-1185">Reference proteome</keyword>
<comment type="caution">
    <text evidence="1">The sequence shown here is derived from an EMBL/GenBank/DDBJ whole genome shotgun (WGS) entry which is preliminary data.</text>
</comment>
<protein>
    <submittedName>
        <fullName evidence="1">Uncharacterized protein</fullName>
    </submittedName>
</protein>
<proteinExistence type="predicted"/>
<accession>A0A8H3WLU5</accession>
<sequence length="96" mass="10924">MISIFRCLPSTSSRQPGAAWSLLAYKRALTDFESHFRLILRFTFCFAYCRPFIEFLSASSLPRPIKSDVTADLAQGYATFLEIASEKQSQYLVSEL</sequence>
<evidence type="ECO:0000313" key="1">
    <source>
        <dbReference type="EMBL" id="KAF0330991.1"/>
    </source>
</evidence>
<organism evidence="1 2">
    <name type="scientific">Colletotrichum asianum</name>
    <dbReference type="NCBI Taxonomy" id="702518"/>
    <lineage>
        <taxon>Eukaryota</taxon>
        <taxon>Fungi</taxon>
        <taxon>Dikarya</taxon>
        <taxon>Ascomycota</taxon>
        <taxon>Pezizomycotina</taxon>
        <taxon>Sordariomycetes</taxon>
        <taxon>Hypocreomycetidae</taxon>
        <taxon>Glomerellales</taxon>
        <taxon>Glomerellaceae</taxon>
        <taxon>Colletotrichum</taxon>
        <taxon>Colletotrichum gloeosporioides species complex</taxon>
    </lineage>
</organism>
<reference evidence="1 2" key="1">
    <citation type="submission" date="2019-12" db="EMBL/GenBank/DDBJ databases">
        <title>A genome sequence resource for the geographically widespread anthracnose pathogen Colletotrichum asianum.</title>
        <authorList>
            <person name="Meng Y."/>
        </authorList>
    </citation>
    <scope>NUCLEOTIDE SEQUENCE [LARGE SCALE GENOMIC DNA]</scope>
    <source>
        <strain evidence="1 2">ICMP 18580</strain>
    </source>
</reference>
<dbReference type="EMBL" id="WOWK01000005">
    <property type="protein sequence ID" value="KAF0330991.1"/>
    <property type="molecule type" value="Genomic_DNA"/>
</dbReference>
<evidence type="ECO:0000313" key="2">
    <source>
        <dbReference type="Proteomes" id="UP000434172"/>
    </source>
</evidence>
<name>A0A8H3WLU5_9PEZI</name>
<dbReference type="Proteomes" id="UP000434172">
    <property type="component" value="Unassembled WGS sequence"/>
</dbReference>
<dbReference type="AlphaFoldDB" id="A0A8H3WLU5"/>